<keyword evidence="2" id="KW-1185">Reference proteome</keyword>
<dbReference type="Proteomes" id="UP000004508">
    <property type="component" value="Unassembled WGS sequence"/>
</dbReference>
<dbReference type="AlphaFoldDB" id="D6U7Z1"/>
<reference evidence="1 2" key="1">
    <citation type="journal article" date="2011" name="Stand. Genomic Sci.">
        <title>Non-contiguous finished genome sequence and contextual data of the filamentous soil bacterium Ktedonobacter racemifer type strain (SOSP1-21).</title>
        <authorList>
            <person name="Chang Y.J."/>
            <person name="Land M."/>
            <person name="Hauser L."/>
            <person name="Chertkov O."/>
            <person name="Del Rio T.G."/>
            <person name="Nolan M."/>
            <person name="Copeland A."/>
            <person name="Tice H."/>
            <person name="Cheng J.F."/>
            <person name="Lucas S."/>
            <person name="Han C."/>
            <person name="Goodwin L."/>
            <person name="Pitluck S."/>
            <person name="Ivanova N."/>
            <person name="Ovchinikova G."/>
            <person name="Pati A."/>
            <person name="Chen A."/>
            <person name="Palaniappan K."/>
            <person name="Mavromatis K."/>
            <person name="Liolios K."/>
            <person name="Brettin T."/>
            <person name="Fiebig A."/>
            <person name="Rohde M."/>
            <person name="Abt B."/>
            <person name="Goker M."/>
            <person name="Detter J.C."/>
            <person name="Woyke T."/>
            <person name="Bristow J."/>
            <person name="Eisen J.A."/>
            <person name="Markowitz V."/>
            <person name="Hugenholtz P."/>
            <person name="Kyrpides N.C."/>
            <person name="Klenk H.P."/>
            <person name="Lapidus A."/>
        </authorList>
    </citation>
    <scope>NUCLEOTIDE SEQUENCE [LARGE SCALE GENOMIC DNA]</scope>
    <source>
        <strain evidence="2">DSM 44963</strain>
    </source>
</reference>
<gene>
    <name evidence="1" type="ORF">Krac_0539</name>
</gene>
<protein>
    <submittedName>
        <fullName evidence="1">Uncharacterized protein</fullName>
    </submittedName>
</protein>
<organism evidence="1 2">
    <name type="scientific">Ktedonobacter racemifer DSM 44963</name>
    <dbReference type="NCBI Taxonomy" id="485913"/>
    <lineage>
        <taxon>Bacteria</taxon>
        <taxon>Bacillati</taxon>
        <taxon>Chloroflexota</taxon>
        <taxon>Ktedonobacteria</taxon>
        <taxon>Ktedonobacterales</taxon>
        <taxon>Ktedonobacteraceae</taxon>
        <taxon>Ktedonobacter</taxon>
    </lineage>
</organism>
<sequence length="78" mass="9091">MTVSRWSSLHFRQARETPVHVFRVQREGAKDSKRDPRESWFVCIALCGVDLAFGRCKAMLNTEREWLSVTIAPVIEKR</sequence>
<name>D6U7Z1_KTERA</name>
<evidence type="ECO:0000313" key="1">
    <source>
        <dbReference type="EMBL" id="EFH80002.1"/>
    </source>
</evidence>
<accession>D6U7Z1</accession>
<dbReference type="EMBL" id="ADVG01000005">
    <property type="protein sequence ID" value="EFH80002.1"/>
    <property type="molecule type" value="Genomic_DNA"/>
</dbReference>
<comment type="caution">
    <text evidence="1">The sequence shown here is derived from an EMBL/GenBank/DDBJ whole genome shotgun (WGS) entry which is preliminary data.</text>
</comment>
<proteinExistence type="predicted"/>
<evidence type="ECO:0000313" key="2">
    <source>
        <dbReference type="Proteomes" id="UP000004508"/>
    </source>
</evidence>
<dbReference type="RefSeq" id="WP_007922260.1">
    <property type="nucleotide sequence ID" value="NZ_ADVG01000005.1"/>
</dbReference>
<dbReference type="InParanoid" id="D6U7Z1"/>